<evidence type="ECO:0000256" key="10">
    <source>
        <dbReference type="SAM" id="SignalP"/>
    </source>
</evidence>
<evidence type="ECO:0000256" key="2">
    <source>
        <dbReference type="ARBA" id="ARBA00022448"/>
    </source>
</evidence>
<dbReference type="InterPro" id="IPR010917">
    <property type="entry name" value="TonB_rcpt_CS"/>
</dbReference>
<dbReference type="PANTHER" id="PTHR30069:SF29">
    <property type="entry name" value="HEMOGLOBIN AND HEMOGLOBIN-HAPTOGLOBIN-BINDING PROTEIN 1-RELATED"/>
    <property type="match status" value="1"/>
</dbReference>
<evidence type="ECO:0000256" key="7">
    <source>
        <dbReference type="ARBA" id="ARBA00023136"/>
    </source>
</evidence>
<proteinExistence type="inferred from homology"/>
<keyword evidence="6" id="KW-0798">TonB box</keyword>
<organism evidence="12 13">
    <name type="scientific">Tenacibaculum polynesiense</name>
    <dbReference type="NCBI Taxonomy" id="3137857"/>
    <lineage>
        <taxon>Bacteria</taxon>
        <taxon>Pseudomonadati</taxon>
        <taxon>Bacteroidota</taxon>
        <taxon>Flavobacteriia</taxon>
        <taxon>Flavobacteriales</taxon>
        <taxon>Flavobacteriaceae</taxon>
        <taxon>Tenacibaculum</taxon>
    </lineage>
</organism>
<evidence type="ECO:0000256" key="8">
    <source>
        <dbReference type="ARBA" id="ARBA00023237"/>
    </source>
</evidence>
<dbReference type="PANTHER" id="PTHR30069">
    <property type="entry name" value="TONB-DEPENDENT OUTER MEMBRANE RECEPTOR"/>
    <property type="match status" value="1"/>
</dbReference>
<keyword evidence="4 9" id="KW-0812">Transmembrane</keyword>
<feature type="domain" description="TonB-dependent receptor plug" evidence="11">
    <location>
        <begin position="45"/>
        <end position="154"/>
    </location>
</feature>
<evidence type="ECO:0000256" key="4">
    <source>
        <dbReference type="ARBA" id="ARBA00022692"/>
    </source>
</evidence>
<dbReference type="Pfam" id="PF07715">
    <property type="entry name" value="Plug"/>
    <property type="match status" value="1"/>
</dbReference>
<keyword evidence="7 9" id="KW-0472">Membrane</keyword>
<feature type="chain" id="PRO_5045119864" evidence="10">
    <location>
        <begin position="23"/>
        <end position="625"/>
    </location>
</feature>
<dbReference type="InterPro" id="IPR039426">
    <property type="entry name" value="TonB-dep_rcpt-like"/>
</dbReference>
<evidence type="ECO:0000256" key="3">
    <source>
        <dbReference type="ARBA" id="ARBA00022452"/>
    </source>
</evidence>
<evidence type="ECO:0000256" key="1">
    <source>
        <dbReference type="ARBA" id="ARBA00004571"/>
    </source>
</evidence>
<dbReference type="Proteomes" id="UP001497527">
    <property type="component" value="Unassembled WGS sequence"/>
</dbReference>
<dbReference type="InterPro" id="IPR037066">
    <property type="entry name" value="Plug_dom_sf"/>
</dbReference>
<evidence type="ECO:0000259" key="11">
    <source>
        <dbReference type="Pfam" id="PF07715"/>
    </source>
</evidence>
<keyword evidence="3 9" id="KW-1134">Transmembrane beta strand</keyword>
<protein>
    <submittedName>
        <fullName evidence="12">Iron complex outermembrane recepter protein</fullName>
    </submittedName>
</protein>
<comment type="subcellular location">
    <subcellularLocation>
        <location evidence="1 9">Cell outer membrane</location>
        <topology evidence="1 9">Multi-pass membrane protein</topology>
    </subcellularLocation>
</comment>
<keyword evidence="8 9" id="KW-0998">Cell outer membrane</keyword>
<evidence type="ECO:0000313" key="13">
    <source>
        <dbReference type="Proteomes" id="UP001497527"/>
    </source>
</evidence>
<keyword evidence="5 10" id="KW-0732">Signal</keyword>
<dbReference type="InterPro" id="IPR036942">
    <property type="entry name" value="Beta-barrel_TonB_sf"/>
</dbReference>
<accession>A0ABP1EY64</accession>
<dbReference type="PROSITE" id="PS01156">
    <property type="entry name" value="TONB_DEPENDENT_REC_2"/>
    <property type="match status" value="1"/>
</dbReference>
<evidence type="ECO:0000256" key="9">
    <source>
        <dbReference type="PROSITE-ProRule" id="PRU01360"/>
    </source>
</evidence>
<dbReference type="Gene3D" id="2.170.130.10">
    <property type="entry name" value="TonB-dependent receptor, plug domain"/>
    <property type="match status" value="1"/>
</dbReference>
<dbReference type="EMBL" id="CAXJIO010000012">
    <property type="protein sequence ID" value="CAL2103299.1"/>
    <property type="molecule type" value="Genomic_DNA"/>
</dbReference>
<sequence>MKKQLLIVGAIAMGLASTKTFAQEQEKAEKLDEVVVTATKIKTSKKNIGKIVYKLNAKQIEERQGKSLIEILNEVPGVEINGNQSNRGQNLGVYIRGGRNKQVAVLIDGVNVNDPSSIAGDFDLRQLDLSQIESIEVLKGASSVLYGSGAATGVINIILKKSSKKEFQGTLTTSIGSNRSAEHTKASIDELQANFNFNGTVGKFDYLLGLNASNSSGLSAIESLDENNPNQEDKFYRQNALLRLGYNVTKNLRVGIEGSFNLFNNEFDSSYPAGDADFFSETKQHRAVFSTDFKYVKGELKARAFVTDIDRESNSFGGSVFNGEVKGFDVFNSYRVMSNLSVITGVTAQFQDMLQEASFSNIGKGTAEQHFYDPYLSANYNTDGFNINAGVRMNIHNEYGNHFVYNINPSYNFEVLEGKNLKVFASYGTAFIAPTLSEIFNKADSVDQLQPEEDFTVEGGFEFDVLDNLTVNATYFYREETDKVVWSGGRYLNNLGTFNLKGIEANVVFNPIEKLSILADYTFINIDGGTSIINLPKQKFGVRANYQVLPKTFTSVSYRFTGERATFGDPLEAYSLVDFFVNHKVLKDKITLFGSMTNVLNENFQDVSGYTARGRNFNLGLRVQF</sequence>
<evidence type="ECO:0000313" key="12">
    <source>
        <dbReference type="EMBL" id="CAL2103299.1"/>
    </source>
</evidence>
<gene>
    <name evidence="12" type="ORF">T190423A01A_30413</name>
</gene>
<dbReference type="PROSITE" id="PS52016">
    <property type="entry name" value="TONB_DEPENDENT_REC_3"/>
    <property type="match status" value="1"/>
</dbReference>
<comment type="caution">
    <text evidence="12">The sequence shown here is derived from an EMBL/GenBank/DDBJ whole genome shotgun (WGS) entry which is preliminary data.</text>
</comment>
<dbReference type="InterPro" id="IPR012910">
    <property type="entry name" value="Plug_dom"/>
</dbReference>
<evidence type="ECO:0000256" key="6">
    <source>
        <dbReference type="ARBA" id="ARBA00023077"/>
    </source>
</evidence>
<dbReference type="Gene3D" id="2.40.170.20">
    <property type="entry name" value="TonB-dependent receptor, beta-barrel domain"/>
    <property type="match status" value="1"/>
</dbReference>
<evidence type="ECO:0000256" key="5">
    <source>
        <dbReference type="ARBA" id="ARBA00022729"/>
    </source>
</evidence>
<keyword evidence="2 9" id="KW-0813">Transport</keyword>
<keyword evidence="13" id="KW-1185">Reference proteome</keyword>
<reference evidence="12 13" key="1">
    <citation type="submission" date="2024-05" db="EMBL/GenBank/DDBJ databases">
        <authorList>
            <person name="Duchaud E."/>
        </authorList>
    </citation>
    <scope>NUCLEOTIDE SEQUENCE [LARGE SCALE GENOMIC DNA]</scope>
    <source>
        <strain evidence="12">Ena-SAMPLE-TAB-13-05-2024-13:56:06:370-140308</strain>
    </source>
</reference>
<dbReference type="SUPFAM" id="SSF56935">
    <property type="entry name" value="Porins"/>
    <property type="match status" value="1"/>
</dbReference>
<name>A0ABP1EY64_9FLAO</name>
<comment type="similarity">
    <text evidence="9">Belongs to the TonB-dependent receptor family.</text>
</comment>
<dbReference type="RefSeq" id="WP_348717439.1">
    <property type="nucleotide sequence ID" value="NZ_CAXJIO010000012.1"/>
</dbReference>
<feature type="signal peptide" evidence="10">
    <location>
        <begin position="1"/>
        <end position="22"/>
    </location>
</feature>